<keyword evidence="5" id="KW-0812">Transmembrane</keyword>
<dbReference type="PANTHER" id="PTHR43531:SF11">
    <property type="entry name" value="METHYL-ACCEPTING CHEMOTAXIS PROTEIN 3"/>
    <property type="match status" value="1"/>
</dbReference>
<dbReference type="InterPro" id="IPR051310">
    <property type="entry name" value="MCP_chemotaxis"/>
</dbReference>
<dbReference type="InterPro" id="IPR004089">
    <property type="entry name" value="MCPsignal_dom"/>
</dbReference>
<dbReference type="SMART" id="SM00283">
    <property type="entry name" value="MA"/>
    <property type="match status" value="1"/>
</dbReference>
<organism evidence="7 8">
    <name type="scientific">Paractinoplanes rishiriensis</name>
    <dbReference type="NCBI Taxonomy" id="1050105"/>
    <lineage>
        <taxon>Bacteria</taxon>
        <taxon>Bacillati</taxon>
        <taxon>Actinomycetota</taxon>
        <taxon>Actinomycetes</taxon>
        <taxon>Micromonosporales</taxon>
        <taxon>Micromonosporaceae</taxon>
        <taxon>Paractinoplanes</taxon>
    </lineage>
</organism>
<feature type="transmembrane region" description="Helical" evidence="5">
    <location>
        <begin position="49"/>
        <end position="68"/>
    </location>
</feature>
<evidence type="ECO:0000256" key="2">
    <source>
        <dbReference type="ARBA" id="ARBA00029447"/>
    </source>
</evidence>
<evidence type="ECO:0000256" key="4">
    <source>
        <dbReference type="SAM" id="MobiDB-lite"/>
    </source>
</evidence>
<keyword evidence="3" id="KW-0807">Transducer</keyword>
<sequence>MAERQWRLPRGAQLTPESWRARHQILQGLLWLHVPALLLLGLVGPHPAWEGALLASVIAVFAAVGRTAGSTGVRAGFTSLGLIGTSFAAIELSGGDMSAHLHLFAILVFVALYQQWKPLLWTVAVVVVHHGVLGLIEPERVFGHVHGIGPAAVMVAVHAGCVVLEVAGILFLWHFAEQAEREMEAMQAEADRNRQERLTAEREAQGREADSVRERAERSQSRSERLAADAATIATGAREAIAAVAAVDAELANLSAAVQNIAARSAHAATVAATGERVAGEATERMSGLEKSVTEIAEVNALIAQLAGQTNLLSLNATIEAARAGEQGKGFAVVASEVKQLSTETSNSVGKVNTVIGAIVEQTGAAAAGFVSTATTVSEISQVQVDIAASVEEQAAVLSEVTRQLSTASRAAQEILDGLDRLTAHAGDDR</sequence>
<dbReference type="AlphaFoldDB" id="A0A919JTC8"/>
<feature type="transmembrane region" description="Helical" evidence="5">
    <location>
        <begin position="148"/>
        <end position="173"/>
    </location>
</feature>
<keyword evidence="5" id="KW-1133">Transmembrane helix</keyword>
<feature type="transmembrane region" description="Helical" evidence="5">
    <location>
        <begin position="25"/>
        <end position="43"/>
    </location>
</feature>
<comment type="similarity">
    <text evidence="2">Belongs to the methyl-accepting chemotaxis (MCP) protein family.</text>
</comment>
<keyword evidence="8" id="KW-1185">Reference proteome</keyword>
<dbReference type="Pfam" id="PF00015">
    <property type="entry name" value="MCPsignal"/>
    <property type="match status" value="1"/>
</dbReference>
<name>A0A919JTC8_9ACTN</name>
<protein>
    <recommendedName>
        <fullName evidence="6">Methyl-accepting transducer domain-containing protein</fullName>
    </recommendedName>
</protein>
<dbReference type="GO" id="GO:0006935">
    <property type="term" value="P:chemotaxis"/>
    <property type="evidence" value="ECO:0007669"/>
    <property type="project" value="UniProtKB-KW"/>
</dbReference>
<feature type="domain" description="Methyl-accepting transducer" evidence="6">
    <location>
        <begin position="208"/>
        <end position="414"/>
    </location>
</feature>
<proteinExistence type="inferred from homology"/>
<comment type="caution">
    <text evidence="7">The sequence shown here is derived from an EMBL/GenBank/DDBJ whole genome shotgun (WGS) entry which is preliminary data.</text>
</comment>
<dbReference type="GO" id="GO:0005886">
    <property type="term" value="C:plasma membrane"/>
    <property type="evidence" value="ECO:0007669"/>
    <property type="project" value="TreeGrafter"/>
</dbReference>
<evidence type="ECO:0000313" key="8">
    <source>
        <dbReference type="Proteomes" id="UP000636960"/>
    </source>
</evidence>
<evidence type="ECO:0000256" key="1">
    <source>
        <dbReference type="ARBA" id="ARBA00022500"/>
    </source>
</evidence>
<dbReference type="EMBL" id="BOMV01000005">
    <property type="protein sequence ID" value="GIE93002.1"/>
    <property type="molecule type" value="Genomic_DNA"/>
</dbReference>
<dbReference type="PROSITE" id="PS50111">
    <property type="entry name" value="CHEMOTAXIS_TRANSDUC_2"/>
    <property type="match status" value="1"/>
</dbReference>
<dbReference type="RefSeq" id="WP_203778851.1">
    <property type="nucleotide sequence ID" value="NZ_BOMV01000005.1"/>
</dbReference>
<evidence type="ECO:0000256" key="3">
    <source>
        <dbReference type="PROSITE-ProRule" id="PRU00284"/>
    </source>
</evidence>
<feature type="transmembrane region" description="Helical" evidence="5">
    <location>
        <begin position="119"/>
        <end position="136"/>
    </location>
</feature>
<dbReference type="Gene3D" id="1.10.287.950">
    <property type="entry name" value="Methyl-accepting chemotaxis protein"/>
    <property type="match status" value="1"/>
</dbReference>
<accession>A0A919JTC8</accession>
<keyword evidence="5" id="KW-0472">Membrane</keyword>
<feature type="transmembrane region" description="Helical" evidence="5">
    <location>
        <begin position="80"/>
        <end position="113"/>
    </location>
</feature>
<evidence type="ECO:0000313" key="7">
    <source>
        <dbReference type="EMBL" id="GIE93002.1"/>
    </source>
</evidence>
<evidence type="ECO:0000256" key="5">
    <source>
        <dbReference type="SAM" id="Phobius"/>
    </source>
</evidence>
<dbReference type="GO" id="GO:0004888">
    <property type="term" value="F:transmembrane signaling receptor activity"/>
    <property type="evidence" value="ECO:0007669"/>
    <property type="project" value="TreeGrafter"/>
</dbReference>
<evidence type="ECO:0000259" key="6">
    <source>
        <dbReference type="PROSITE" id="PS50111"/>
    </source>
</evidence>
<gene>
    <name evidence="7" type="ORF">Ari01nite_04670</name>
</gene>
<keyword evidence="1" id="KW-0145">Chemotaxis</keyword>
<dbReference type="GO" id="GO:0007165">
    <property type="term" value="P:signal transduction"/>
    <property type="evidence" value="ECO:0007669"/>
    <property type="project" value="UniProtKB-KW"/>
</dbReference>
<dbReference type="PANTHER" id="PTHR43531">
    <property type="entry name" value="PROTEIN ICFG"/>
    <property type="match status" value="1"/>
</dbReference>
<reference evidence="7" key="1">
    <citation type="submission" date="2021-01" db="EMBL/GenBank/DDBJ databases">
        <title>Whole genome shotgun sequence of Actinoplanes rishiriensis NBRC 108556.</title>
        <authorList>
            <person name="Komaki H."/>
            <person name="Tamura T."/>
        </authorList>
    </citation>
    <scope>NUCLEOTIDE SEQUENCE</scope>
    <source>
        <strain evidence="7">NBRC 108556</strain>
    </source>
</reference>
<dbReference type="Proteomes" id="UP000636960">
    <property type="component" value="Unassembled WGS sequence"/>
</dbReference>
<dbReference type="SUPFAM" id="SSF58104">
    <property type="entry name" value="Methyl-accepting chemotaxis protein (MCP) signaling domain"/>
    <property type="match status" value="1"/>
</dbReference>
<feature type="region of interest" description="Disordered" evidence="4">
    <location>
        <begin position="186"/>
        <end position="227"/>
    </location>
</feature>